<feature type="domain" description="B box-type" evidence="2">
    <location>
        <begin position="592"/>
        <end position="633"/>
    </location>
</feature>
<dbReference type="AlphaFoldDB" id="A0A8B6DN65"/>
<dbReference type="PANTHER" id="PTHR25462:SF296">
    <property type="entry name" value="MEIOTIC P26, ISOFORM F"/>
    <property type="match status" value="1"/>
</dbReference>
<keyword evidence="1" id="KW-0479">Metal-binding</keyword>
<keyword evidence="1" id="KW-0863">Zinc-finger</keyword>
<accession>A0A8B6DN65</accession>
<keyword evidence="3" id="KW-0808">Transferase</keyword>
<sequence length="1052" mass="119827">MAQNFMTCQFCETSNETKWKCINCDLILCQECKIKLHTKVKKNENHKVVDLKEFSNLGASETVRDVDLKNIQCTFHTNELCFIYCQDCKVLSCAVCLLESHQNHKLAKIEDVYSDRMKELQEQDNKISQNLPYIEKWGSNLQAIKSDEQTQYSELKQTILKQQSELKEKITKKENIITELDKLWIPREKEISKHLQDIKIKGDDLNDKKSKIQEAFQSDNASTIFNTSVQVGTDLPDIPDNLLSKQQIILSQTKDEKIGIDSLVTIPMLKVTRTYTPDIPDIYKIKTLRKDINIICSANQRTIHTFKIKDNKCLTTSIAEDIGDDMIDMTATDRNKLLFTTDLNSEIKSLLTFTSDSEVKVFISISPLNARGIHASVKTILIGLVDAEELFPVTETSRRGIMIYDYKCRHVRTIERDQKNQLIFSSPDVIATNINGDICVVDSTNNESWEGRVVVLREWGNFKWAYEGNPSINTKRKFTPFDLVTTSKGLILVTDRDSNAVHILSMVGDLVTSLNESHGIEKPFCLNIDHKGQLLIGCEGEGTKDGVAKMHLVEECKIKLHTKVKKNENHEVVDLKEISNLGASETIRNLDLKDIQCTNHHKEQCIIYCQDCKVLSCAECLLESHQHHKLEKIDEVYSQRIKRLQELDQKISHNLPYFEKYEKDLQEIKSDEYTEYKEIKQKISKQETKMKERITKQKENLDKLWIPRETEISVQLADIKHNCSDFRNKKDEIQEALQSHNASITFNTAVKLGIDIPDKPGDKLSKQQIILSQTKDEKTGMDSLVTVPMLKIVETYISDIGSFNKVKKLANGINVMCSFNYRNIQTFTLNDNKSISANVEMEIGATIIDMTVTDHNKLLFTTYQNSDIKCLSTFTPDSAMKVFISISPFNARGIHATSTTVSIGFMDTGTFSPLTEDSRRGIVVYDYNCKHVRTIERDQNNQFLFTLPETITTNTNGDICVIDSTDCDTWEGRVVVLGEWGNFKWAYDGHPSINTKCEFQPADLVATSKGLILVTDKNSNAVHILSMGGEFVTSLNESHGIVKPYCLSLDHK</sequence>
<dbReference type="InterPro" id="IPR000315">
    <property type="entry name" value="Znf_B-box"/>
</dbReference>
<name>A0A8B6DN65_MYTGA</name>
<dbReference type="InterPro" id="IPR011042">
    <property type="entry name" value="6-blade_b-propeller_TolB-like"/>
</dbReference>
<organism evidence="3 4">
    <name type="scientific">Mytilus galloprovincialis</name>
    <name type="common">Mediterranean mussel</name>
    <dbReference type="NCBI Taxonomy" id="29158"/>
    <lineage>
        <taxon>Eukaryota</taxon>
        <taxon>Metazoa</taxon>
        <taxon>Spiralia</taxon>
        <taxon>Lophotrochozoa</taxon>
        <taxon>Mollusca</taxon>
        <taxon>Bivalvia</taxon>
        <taxon>Autobranchia</taxon>
        <taxon>Pteriomorphia</taxon>
        <taxon>Mytilida</taxon>
        <taxon>Mytiloidea</taxon>
        <taxon>Mytilidae</taxon>
        <taxon>Mytilinae</taxon>
        <taxon>Mytilus</taxon>
    </lineage>
</organism>
<evidence type="ECO:0000313" key="4">
    <source>
        <dbReference type="Proteomes" id="UP000596742"/>
    </source>
</evidence>
<dbReference type="SMART" id="SM00336">
    <property type="entry name" value="BBOX"/>
    <property type="match status" value="3"/>
</dbReference>
<dbReference type="SUPFAM" id="SSF57845">
    <property type="entry name" value="B-box zinc-binding domain"/>
    <property type="match status" value="2"/>
</dbReference>
<dbReference type="Pfam" id="PF00643">
    <property type="entry name" value="zf-B_box"/>
    <property type="match status" value="2"/>
</dbReference>
<keyword evidence="1" id="KW-0862">Zinc</keyword>
<dbReference type="EMBL" id="UYJE01003722">
    <property type="protein sequence ID" value="VDI21856.1"/>
    <property type="molecule type" value="Genomic_DNA"/>
</dbReference>
<dbReference type="PROSITE" id="PS50119">
    <property type="entry name" value="ZF_BBOX"/>
    <property type="match status" value="3"/>
</dbReference>
<dbReference type="CDD" id="cd00021">
    <property type="entry name" value="Bbox_SF"/>
    <property type="match status" value="1"/>
</dbReference>
<dbReference type="Gene3D" id="3.30.160.60">
    <property type="entry name" value="Classic Zinc Finger"/>
    <property type="match status" value="2"/>
</dbReference>
<protein>
    <submittedName>
        <fullName evidence="3">Tripartite motif-containing protein 71</fullName>
        <ecNumber evidence="3">2.3.2.27</ecNumber>
    </submittedName>
</protein>
<dbReference type="EC" id="2.3.2.27" evidence="3"/>
<feature type="domain" description="B box-type" evidence="2">
    <location>
        <begin position="3"/>
        <end position="51"/>
    </location>
</feature>
<evidence type="ECO:0000313" key="3">
    <source>
        <dbReference type="EMBL" id="VDI21856.1"/>
    </source>
</evidence>
<evidence type="ECO:0000259" key="2">
    <source>
        <dbReference type="PROSITE" id="PS50119"/>
    </source>
</evidence>
<dbReference type="Proteomes" id="UP000596742">
    <property type="component" value="Unassembled WGS sequence"/>
</dbReference>
<dbReference type="InterPro" id="IPR047153">
    <property type="entry name" value="TRIM45/56/19-like"/>
</dbReference>
<dbReference type="Gene3D" id="2.120.10.30">
    <property type="entry name" value="TolB, C-terminal domain"/>
    <property type="match status" value="2"/>
</dbReference>
<dbReference type="OrthoDB" id="6176035at2759"/>
<dbReference type="GO" id="GO:0008270">
    <property type="term" value="F:zinc ion binding"/>
    <property type="evidence" value="ECO:0007669"/>
    <property type="project" value="UniProtKB-KW"/>
</dbReference>
<feature type="domain" description="B box-type" evidence="2">
    <location>
        <begin position="68"/>
        <end position="109"/>
    </location>
</feature>
<dbReference type="GO" id="GO:0061630">
    <property type="term" value="F:ubiquitin protein ligase activity"/>
    <property type="evidence" value="ECO:0007669"/>
    <property type="project" value="UniProtKB-EC"/>
</dbReference>
<feature type="non-terminal residue" evidence="3">
    <location>
        <position position="1"/>
    </location>
</feature>
<evidence type="ECO:0000256" key="1">
    <source>
        <dbReference type="PROSITE-ProRule" id="PRU00024"/>
    </source>
</evidence>
<proteinExistence type="predicted"/>
<dbReference type="CDD" id="cd19757">
    <property type="entry name" value="Bbox1"/>
    <property type="match status" value="1"/>
</dbReference>
<reference evidence="3" key="1">
    <citation type="submission" date="2018-11" db="EMBL/GenBank/DDBJ databases">
        <authorList>
            <person name="Alioto T."/>
            <person name="Alioto T."/>
        </authorList>
    </citation>
    <scope>NUCLEOTIDE SEQUENCE</scope>
</reference>
<gene>
    <name evidence="3" type="ORF">MGAL_10B077597</name>
</gene>
<dbReference type="SUPFAM" id="SSF101898">
    <property type="entry name" value="NHL repeat"/>
    <property type="match status" value="2"/>
</dbReference>
<dbReference type="PANTHER" id="PTHR25462">
    <property type="entry name" value="BONUS, ISOFORM C-RELATED"/>
    <property type="match status" value="1"/>
</dbReference>
<comment type="caution">
    <text evidence="3">The sequence shown here is derived from an EMBL/GenBank/DDBJ whole genome shotgun (WGS) entry which is preliminary data.</text>
</comment>
<keyword evidence="3" id="KW-0012">Acyltransferase</keyword>
<dbReference type="CDD" id="cd19756">
    <property type="entry name" value="Bbox2"/>
    <property type="match status" value="1"/>
</dbReference>
<keyword evidence="4" id="KW-1185">Reference proteome</keyword>